<sequence length="173" mass="18264">MSNEVLSTAQAAELLGVSAGTLRTWKSRKADLLVEGTHWINQDGSTFWTQAGLDVLQGVSSVSDGETVSVSDGETISVASSETDSATPQQSPAAHDPLQRYIPLVESVSNAITQGLIGRIDKAVTRNIGIAIAKPMTSTECVTLLTELGLKPCNPELLLSGNQTNLLTESKEN</sequence>
<evidence type="ECO:0000313" key="1">
    <source>
        <dbReference type="EMBL" id="AFZ15542.1"/>
    </source>
</evidence>
<proteinExistence type="predicted"/>
<organism evidence="1 2">
    <name type="scientific">Crinalium epipsammum PCC 9333</name>
    <dbReference type="NCBI Taxonomy" id="1173022"/>
    <lineage>
        <taxon>Bacteria</taxon>
        <taxon>Bacillati</taxon>
        <taxon>Cyanobacteriota</taxon>
        <taxon>Cyanophyceae</taxon>
        <taxon>Gomontiellales</taxon>
        <taxon>Gomontiellaceae</taxon>
        <taxon>Crinalium</taxon>
    </lineage>
</organism>
<dbReference type="HOGENOM" id="CLU_1666481_0_0_3"/>
<dbReference type="EMBL" id="CP003622">
    <property type="protein sequence ID" value="AFZ15542.1"/>
    <property type="molecule type" value="Genomic_DNA"/>
</dbReference>
<keyword evidence="1" id="KW-0614">Plasmid</keyword>
<gene>
    <name evidence="1" type="ORF">Cri9333_4768</name>
</gene>
<evidence type="ECO:0000313" key="2">
    <source>
        <dbReference type="Proteomes" id="UP000010472"/>
    </source>
</evidence>
<dbReference type="RefSeq" id="WP_015179973.1">
    <property type="nucleotide sequence ID" value="NC_019734.1"/>
</dbReference>
<dbReference type="Proteomes" id="UP000010472">
    <property type="component" value="Plasmid pCRI9333.02"/>
</dbReference>
<protein>
    <submittedName>
        <fullName evidence="1">Uncharacterized protein</fullName>
    </submittedName>
</protein>
<name>K9W717_9CYAN</name>
<dbReference type="AlphaFoldDB" id="K9W717"/>
<keyword evidence="2" id="KW-1185">Reference proteome</keyword>
<dbReference type="KEGG" id="cep:Cri9333_4768"/>
<accession>K9W717</accession>
<dbReference type="OrthoDB" id="486080at2"/>
<reference evidence="1 2" key="1">
    <citation type="submission" date="2012-06" db="EMBL/GenBank/DDBJ databases">
        <title>Finished plasmid 2 of genome of Crinalium epipsammum PCC 9333.</title>
        <authorList>
            <consortium name="US DOE Joint Genome Institute"/>
            <person name="Gugger M."/>
            <person name="Coursin T."/>
            <person name="Rippka R."/>
            <person name="Tandeau De Marsac N."/>
            <person name="Huntemann M."/>
            <person name="Wei C.-L."/>
            <person name="Han J."/>
            <person name="Detter J.C."/>
            <person name="Han C."/>
            <person name="Tapia R."/>
            <person name="Davenport K."/>
            <person name="Daligault H."/>
            <person name="Erkkila T."/>
            <person name="Gu W."/>
            <person name="Munk A.C.C."/>
            <person name="Teshima H."/>
            <person name="Xu Y."/>
            <person name="Chain P."/>
            <person name="Chen A."/>
            <person name="Krypides N."/>
            <person name="Mavromatis K."/>
            <person name="Markowitz V."/>
            <person name="Szeto E."/>
            <person name="Ivanova N."/>
            <person name="Mikhailova N."/>
            <person name="Ovchinnikova G."/>
            <person name="Pagani I."/>
            <person name="Pati A."/>
            <person name="Goodwin L."/>
            <person name="Peters L."/>
            <person name="Pitluck S."/>
            <person name="Woyke T."/>
            <person name="Kerfeld C."/>
        </authorList>
    </citation>
    <scope>NUCLEOTIDE SEQUENCE [LARGE SCALE GENOMIC DNA]</scope>
    <source>
        <strain evidence="1 2">PCC 9333</strain>
        <plasmid evidence="2">Plasmid pCRI9333.02</plasmid>
    </source>
</reference>
<geneLocation type="plasmid" evidence="1 2">
    <name>pCRI9333.02</name>
</geneLocation>